<evidence type="ECO:0000313" key="3">
    <source>
        <dbReference type="Proteomes" id="UP000739538"/>
    </source>
</evidence>
<protein>
    <submittedName>
        <fullName evidence="2">Uncharacterized protein</fullName>
    </submittedName>
</protein>
<gene>
    <name evidence="2" type="ORF">KDA27_21625</name>
</gene>
<organism evidence="2 3">
    <name type="scientific">Eiseniibacteriota bacterium</name>
    <dbReference type="NCBI Taxonomy" id="2212470"/>
    <lineage>
        <taxon>Bacteria</taxon>
        <taxon>Candidatus Eiseniibacteriota</taxon>
    </lineage>
</organism>
<dbReference type="Proteomes" id="UP000739538">
    <property type="component" value="Unassembled WGS sequence"/>
</dbReference>
<comment type="caution">
    <text evidence="2">The sequence shown here is derived from an EMBL/GenBank/DDBJ whole genome shotgun (WGS) entry which is preliminary data.</text>
</comment>
<evidence type="ECO:0000313" key="2">
    <source>
        <dbReference type="EMBL" id="MCA9758411.1"/>
    </source>
</evidence>
<dbReference type="AlphaFoldDB" id="A0A956NGI8"/>
<evidence type="ECO:0000256" key="1">
    <source>
        <dbReference type="SAM" id="MobiDB-lite"/>
    </source>
</evidence>
<accession>A0A956NGI8</accession>
<reference evidence="2" key="2">
    <citation type="journal article" date="2021" name="Microbiome">
        <title>Successional dynamics and alternative stable states in a saline activated sludge microbial community over 9 years.</title>
        <authorList>
            <person name="Wang Y."/>
            <person name="Ye J."/>
            <person name="Ju F."/>
            <person name="Liu L."/>
            <person name="Boyd J.A."/>
            <person name="Deng Y."/>
            <person name="Parks D.H."/>
            <person name="Jiang X."/>
            <person name="Yin X."/>
            <person name="Woodcroft B.J."/>
            <person name="Tyson G.W."/>
            <person name="Hugenholtz P."/>
            <person name="Polz M.F."/>
            <person name="Zhang T."/>
        </authorList>
    </citation>
    <scope>NUCLEOTIDE SEQUENCE</scope>
    <source>
        <strain evidence="2">HKST-UBA02</strain>
    </source>
</reference>
<feature type="compositionally biased region" description="Basic and acidic residues" evidence="1">
    <location>
        <begin position="124"/>
        <end position="135"/>
    </location>
</feature>
<feature type="region of interest" description="Disordered" evidence="1">
    <location>
        <begin position="101"/>
        <end position="151"/>
    </location>
</feature>
<dbReference type="EMBL" id="JAGQHS010000170">
    <property type="protein sequence ID" value="MCA9758411.1"/>
    <property type="molecule type" value="Genomic_DNA"/>
</dbReference>
<proteinExistence type="predicted"/>
<sequence>MASMPLSPQLRELLARLASHPHGLGFLHLGELECISVTLEVHPRYVIEARDLLATERGRVAIIAEYRRARTRIAARGPLRSRDPSSSPCAQPTMGAMAGAVDASGQGATVKHGPKWDGPQSDGPRLERSGLDRSGLEGPVPHSKLPTSRRGPEELIEAAKRHPLGIPFLLDAPFETVSITFQVCPHVVFAARELIRRIACAESDVRVGKSRGPTF</sequence>
<reference evidence="2" key="1">
    <citation type="submission" date="2020-04" db="EMBL/GenBank/DDBJ databases">
        <authorList>
            <person name="Zhang T."/>
        </authorList>
    </citation>
    <scope>NUCLEOTIDE SEQUENCE</scope>
    <source>
        <strain evidence="2">HKST-UBA02</strain>
    </source>
</reference>
<name>A0A956NGI8_UNCEI</name>